<dbReference type="Gene3D" id="3.30.70.3290">
    <property type="match status" value="1"/>
</dbReference>
<dbReference type="InterPro" id="IPR020841">
    <property type="entry name" value="PKS_Beta-ketoAc_synthase_dom"/>
</dbReference>
<organism evidence="8 9">
    <name type="scientific">Bacillus cereus</name>
    <dbReference type="NCBI Taxonomy" id="1396"/>
    <lineage>
        <taxon>Bacteria</taxon>
        <taxon>Bacillati</taxon>
        <taxon>Bacillota</taxon>
        <taxon>Bacilli</taxon>
        <taxon>Bacillales</taxon>
        <taxon>Bacillaceae</taxon>
        <taxon>Bacillus</taxon>
        <taxon>Bacillus cereus group</taxon>
    </lineage>
</organism>
<keyword evidence="5" id="KW-0808">Transferase</keyword>
<dbReference type="PROSITE" id="PS52004">
    <property type="entry name" value="KS3_2"/>
    <property type="match status" value="1"/>
</dbReference>
<dbReference type="PANTHER" id="PTHR43775">
    <property type="entry name" value="FATTY ACID SYNTHASE"/>
    <property type="match status" value="1"/>
</dbReference>
<dbReference type="InterPro" id="IPR014043">
    <property type="entry name" value="Acyl_transferase_dom"/>
</dbReference>
<dbReference type="GO" id="GO:0006633">
    <property type="term" value="P:fatty acid biosynthetic process"/>
    <property type="evidence" value="ECO:0007669"/>
    <property type="project" value="InterPro"/>
</dbReference>
<dbReference type="Pfam" id="PF00109">
    <property type="entry name" value="ketoacyl-synt"/>
    <property type="match status" value="1"/>
</dbReference>
<accession>A0A2A8PQ12</accession>
<feature type="coiled-coil region" evidence="6">
    <location>
        <begin position="6"/>
        <end position="40"/>
    </location>
</feature>
<dbReference type="SUPFAM" id="SSF55048">
    <property type="entry name" value="Probable ACP-binding domain of malonyl-CoA ACP transacylase"/>
    <property type="match status" value="1"/>
</dbReference>
<name>A0A2A8PQ12_BACCE</name>
<dbReference type="PROSITE" id="PS00606">
    <property type="entry name" value="KS3_1"/>
    <property type="match status" value="1"/>
</dbReference>
<dbReference type="InterPro" id="IPR032821">
    <property type="entry name" value="PKS_assoc"/>
</dbReference>
<dbReference type="GO" id="GO:0004312">
    <property type="term" value="F:fatty acid synthase activity"/>
    <property type="evidence" value="ECO:0007669"/>
    <property type="project" value="TreeGrafter"/>
</dbReference>
<evidence type="ECO:0000256" key="3">
    <source>
        <dbReference type="ARBA" id="ARBA00022450"/>
    </source>
</evidence>
<dbReference type="FunFam" id="3.40.47.10:FF:000019">
    <property type="entry name" value="Polyketide synthase type I"/>
    <property type="match status" value="1"/>
</dbReference>
<dbReference type="InterPro" id="IPR016035">
    <property type="entry name" value="Acyl_Trfase/lysoPLipase"/>
</dbReference>
<proteinExistence type="predicted"/>
<keyword evidence="4" id="KW-0597">Phosphoprotein</keyword>
<evidence type="ECO:0000256" key="6">
    <source>
        <dbReference type="SAM" id="Coils"/>
    </source>
</evidence>
<dbReference type="SMART" id="SM00827">
    <property type="entry name" value="PKS_AT"/>
    <property type="match status" value="1"/>
</dbReference>
<feature type="domain" description="Ketosynthase family 3 (KS3)" evidence="7">
    <location>
        <begin position="33"/>
        <end position="456"/>
    </location>
</feature>
<dbReference type="PANTHER" id="PTHR43775:SF37">
    <property type="entry name" value="SI:DKEY-61P9.11"/>
    <property type="match status" value="1"/>
</dbReference>
<evidence type="ECO:0000259" key="7">
    <source>
        <dbReference type="PROSITE" id="PS52004"/>
    </source>
</evidence>
<dbReference type="Pfam" id="PF16197">
    <property type="entry name" value="KAsynt_C_assoc"/>
    <property type="match status" value="1"/>
</dbReference>
<protein>
    <submittedName>
        <fullName evidence="8">Beta-ketoacyl synthase</fullName>
    </submittedName>
</protein>
<dbReference type="GO" id="GO:0004315">
    <property type="term" value="F:3-oxoacyl-[acyl-carrier-protein] synthase activity"/>
    <property type="evidence" value="ECO:0007669"/>
    <property type="project" value="InterPro"/>
</dbReference>
<dbReference type="InterPro" id="IPR018201">
    <property type="entry name" value="Ketoacyl_synth_AS"/>
</dbReference>
<dbReference type="InterPro" id="IPR014030">
    <property type="entry name" value="Ketoacyl_synth_N"/>
</dbReference>
<dbReference type="InterPro" id="IPR016036">
    <property type="entry name" value="Malonyl_transacylase_ACP-bd"/>
</dbReference>
<dbReference type="SMART" id="SM00825">
    <property type="entry name" value="PKS_KS"/>
    <property type="match status" value="1"/>
</dbReference>
<keyword evidence="3" id="KW-0596">Phosphopantetheine</keyword>
<dbReference type="OrthoDB" id="9765680at2"/>
<dbReference type="Pfam" id="PF02801">
    <property type="entry name" value="Ketoacyl-synt_C"/>
    <property type="match status" value="1"/>
</dbReference>
<dbReference type="InterPro" id="IPR001227">
    <property type="entry name" value="Ac_transferase_dom_sf"/>
</dbReference>
<evidence type="ECO:0000256" key="1">
    <source>
        <dbReference type="ARBA" id="ARBA00003299"/>
    </source>
</evidence>
<dbReference type="Proteomes" id="UP000220635">
    <property type="component" value="Unassembled WGS sequence"/>
</dbReference>
<dbReference type="SUPFAM" id="SSF52151">
    <property type="entry name" value="FabD/lysophospholipase-like"/>
    <property type="match status" value="1"/>
</dbReference>
<dbReference type="EMBL" id="NTWE01000050">
    <property type="protein sequence ID" value="PEV96842.1"/>
    <property type="molecule type" value="Genomic_DNA"/>
</dbReference>
<dbReference type="InterPro" id="IPR050091">
    <property type="entry name" value="PKS_NRPS_Biosynth_Enz"/>
</dbReference>
<evidence type="ECO:0000256" key="5">
    <source>
        <dbReference type="ARBA" id="ARBA00022679"/>
    </source>
</evidence>
<dbReference type="Gene3D" id="3.40.366.10">
    <property type="entry name" value="Malonyl-Coenzyme A Acyl Carrier Protein, domain 2"/>
    <property type="match status" value="1"/>
</dbReference>
<comment type="caution">
    <text evidence="8">The sequence shown here is derived from an EMBL/GenBank/DDBJ whole genome shotgun (WGS) entry which is preliminary data.</text>
</comment>
<reference evidence="8 9" key="1">
    <citation type="submission" date="2017-09" db="EMBL/GenBank/DDBJ databases">
        <title>Large-scale bioinformatics analysis of Bacillus genomes uncovers conserved roles of natural products in bacterial physiology.</title>
        <authorList>
            <consortium name="Agbiome Team Llc"/>
            <person name="Bleich R.M."/>
            <person name="Grubbs K.J."/>
            <person name="Santa Maria K.C."/>
            <person name="Allen S.E."/>
            <person name="Farag S."/>
            <person name="Shank E.A."/>
            <person name="Bowers A."/>
        </authorList>
    </citation>
    <scope>NUCLEOTIDE SEQUENCE [LARGE SCALE GENOMIC DNA]</scope>
    <source>
        <strain evidence="8 9">AFS010695</strain>
    </source>
</reference>
<evidence type="ECO:0000313" key="8">
    <source>
        <dbReference type="EMBL" id="PEV96842.1"/>
    </source>
</evidence>
<evidence type="ECO:0000256" key="2">
    <source>
        <dbReference type="ARBA" id="ARBA00004789"/>
    </source>
</evidence>
<gene>
    <name evidence="8" type="ORF">CN425_24910</name>
</gene>
<keyword evidence="6" id="KW-0175">Coiled coil</keyword>
<comment type="pathway">
    <text evidence="2">Antibiotic biosynthesis; bacillaene biosynthesis.</text>
</comment>
<dbReference type="CDD" id="cd00833">
    <property type="entry name" value="PKS"/>
    <property type="match status" value="1"/>
</dbReference>
<comment type="function">
    <text evidence="1">Involved in some intermediate steps for the synthesis of the antibiotic polyketide bacillaene which is involved in secondary metabolism.</text>
</comment>
<dbReference type="InterPro" id="IPR016039">
    <property type="entry name" value="Thiolase-like"/>
</dbReference>
<sequence>MNTNDTNKYKEALIKAANKIKELDLELKKAKEEKEIAIIGYNCRFPGGADNSELFWEKLSKGFDAVTEIKPDRFQADSYLSEKAEDKGKANTRYGSFLDQDIKKFDNVHFEISAVEAASVDPQQRLLMEVSWESLENAGLDIEELRGSKTGVFVGIDGVDYINREVFSGNVDDIGRYSLFGVSSHSAAGRLSYFYDFRGPAACVSTACSSSLTALNMAVDSLRNGQCDLAIVGGVNLILNPEPFVGLSQNHSLSPDGRCKTFDASADGFGRGEGCGCIILKRLSDAKRDQNSIEALIKGIYVGQDGKSNGFFAPNGLAEQRVITEALKRAGLNVDDVDYIEAHGTGTSLGDLIETQSISEVFRNSKKPIKVGSVKSNIGHLEAASGMASLIKVLLSLKHKQLPPSIHFKNPNPNIDWEKIQVVDKLTDWESNGKKRRAGISSYGISGTLVHLIVEETDAEEVQEEMPEMPASLLTISTKNKKALFHAVSQMRDYLSLSKEQLSDISYSTNIARDKNEYRFAVTGTSKEQILKEINHVLKNEESRKFYIGKAESKKKKIAFMFTGQGSIYKDAARELYETSKEFKETFDRCQDRFQELLGISVKETLYGKEEEKLTNALYSQPVIFSLEYSLTKVWDSLDIKPDYVIGHSVGEYAAACYIGMLSFEDATNMIAMRSRIMASVKSNGKMVGVLVDEATMREAIMESECQHVSIAAVNTSKNITVSGLSEEVDKVINVLHQKARVFVNDLGILYPYHSAVMKEYTESYGKSLNHIVCTKPAIKMISSVTGRLEEKGVFENKSYWMEHLEKTVRFMNAMQEAEKLGVTTFIEIGGNATLCGLAAQCVQNEQAVFVPSLRKGIGDYKQFLESVKQLYLKGIKMDFQQFYKNYYTEKLVLPNYPFERKKFWKEKKVQKSISENGTKAEDVGLTDIGQLLKKQNEQLLMQKQILDDILR</sequence>
<evidence type="ECO:0000313" key="9">
    <source>
        <dbReference type="Proteomes" id="UP000220635"/>
    </source>
</evidence>
<dbReference type="Gene3D" id="3.40.47.10">
    <property type="match status" value="1"/>
</dbReference>
<dbReference type="AlphaFoldDB" id="A0A2A8PQ12"/>
<dbReference type="Pfam" id="PF00698">
    <property type="entry name" value="Acyl_transf_1"/>
    <property type="match status" value="1"/>
</dbReference>
<dbReference type="InterPro" id="IPR014031">
    <property type="entry name" value="Ketoacyl_synth_C"/>
</dbReference>
<evidence type="ECO:0000256" key="4">
    <source>
        <dbReference type="ARBA" id="ARBA00022553"/>
    </source>
</evidence>
<dbReference type="RefSeq" id="WP_097807669.1">
    <property type="nucleotide sequence ID" value="NZ_NTWE01000050.1"/>
</dbReference>
<dbReference type="SUPFAM" id="SSF53901">
    <property type="entry name" value="Thiolase-like"/>
    <property type="match status" value="1"/>
</dbReference>